<dbReference type="Pfam" id="PF04290">
    <property type="entry name" value="DctQ"/>
    <property type="match status" value="1"/>
</dbReference>
<dbReference type="GO" id="GO:0015740">
    <property type="term" value="P:C4-dicarboxylate transport"/>
    <property type="evidence" value="ECO:0007669"/>
    <property type="project" value="TreeGrafter"/>
</dbReference>
<evidence type="ECO:0000256" key="1">
    <source>
        <dbReference type="ARBA" id="ARBA00004429"/>
    </source>
</evidence>
<keyword evidence="5 9" id="KW-0812">Transmembrane</keyword>
<evidence type="ECO:0000313" key="11">
    <source>
        <dbReference type="EMBL" id="TDN47763.1"/>
    </source>
</evidence>
<organism evidence="11 12">
    <name type="scientific">Azoarcus indigens</name>
    <dbReference type="NCBI Taxonomy" id="29545"/>
    <lineage>
        <taxon>Bacteria</taxon>
        <taxon>Pseudomonadati</taxon>
        <taxon>Pseudomonadota</taxon>
        <taxon>Betaproteobacteria</taxon>
        <taxon>Rhodocyclales</taxon>
        <taxon>Zoogloeaceae</taxon>
        <taxon>Azoarcus</taxon>
    </lineage>
</organism>
<comment type="function">
    <text evidence="9">Part of the tripartite ATP-independent periplasmic (TRAP) transport system.</text>
</comment>
<evidence type="ECO:0000256" key="2">
    <source>
        <dbReference type="ARBA" id="ARBA00022448"/>
    </source>
</evidence>
<evidence type="ECO:0000256" key="5">
    <source>
        <dbReference type="ARBA" id="ARBA00022692"/>
    </source>
</evidence>
<feature type="domain" description="Tripartite ATP-independent periplasmic transporters DctQ component" evidence="10">
    <location>
        <begin position="40"/>
        <end position="172"/>
    </location>
</feature>
<comment type="subcellular location">
    <subcellularLocation>
        <location evidence="1 9">Cell inner membrane</location>
        <topology evidence="1 9">Multi-pass membrane protein</topology>
    </subcellularLocation>
</comment>
<feature type="transmembrane region" description="Helical" evidence="9">
    <location>
        <begin position="146"/>
        <end position="164"/>
    </location>
</feature>
<comment type="caution">
    <text evidence="11">The sequence shown here is derived from an EMBL/GenBank/DDBJ whole genome shotgun (WGS) entry which is preliminary data.</text>
</comment>
<evidence type="ECO:0000256" key="6">
    <source>
        <dbReference type="ARBA" id="ARBA00022989"/>
    </source>
</evidence>
<reference evidence="11 12" key="1">
    <citation type="submission" date="2019-03" db="EMBL/GenBank/DDBJ databases">
        <title>Genomic Encyclopedia of Type Strains, Phase IV (KMG-IV): sequencing the most valuable type-strain genomes for metagenomic binning, comparative biology and taxonomic classification.</title>
        <authorList>
            <person name="Goeker M."/>
        </authorList>
    </citation>
    <scope>NUCLEOTIDE SEQUENCE [LARGE SCALE GENOMIC DNA]</scope>
    <source>
        <strain evidence="11 12">DSM 12121</strain>
    </source>
</reference>
<dbReference type="OrthoDB" id="9180463at2"/>
<evidence type="ECO:0000256" key="9">
    <source>
        <dbReference type="RuleBase" id="RU369079"/>
    </source>
</evidence>
<comment type="similarity">
    <text evidence="8 9">Belongs to the TRAP transporter small permease family.</text>
</comment>
<keyword evidence="4 9" id="KW-0997">Cell inner membrane</keyword>
<dbReference type="EMBL" id="SNVV01000018">
    <property type="protein sequence ID" value="TDN47763.1"/>
    <property type="molecule type" value="Genomic_DNA"/>
</dbReference>
<name>A0A4R6DS05_9RHOO</name>
<evidence type="ECO:0000256" key="3">
    <source>
        <dbReference type="ARBA" id="ARBA00022475"/>
    </source>
</evidence>
<evidence type="ECO:0000313" key="12">
    <source>
        <dbReference type="Proteomes" id="UP000295129"/>
    </source>
</evidence>
<evidence type="ECO:0000256" key="8">
    <source>
        <dbReference type="ARBA" id="ARBA00038436"/>
    </source>
</evidence>
<gene>
    <name evidence="11" type="ORF">C7389_11872</name>
</gene>
<dbReference type="PANTHER" id="PTHR35011:SF10">
    <property type="entry name" value="TRAP TRANSPORTER SMALL PERMEASE PROTEIN"/>
    <property type="match status" value="1"/>
</dbReference>
<dbReference type="InterPro" id="IPR055348">
    <property type="entry name" value="DctQ"/>
</dbReference>
<keyword evidence="6 9" id="KW-1133">Transmembrane helix</keyword>
<evidence type="ECO:0000259" key="10">
    <source>
        <dbReference type="Pfam" id="PF04290"/>
    </source>
</evidence>
<dbReference type="Proteomes" id="UP000295129">
    <property type="component" value="Unassembled WGS sequence"/>
</dbReference>
<evidence type="ECO:0000256" key="4">
    <source>
        <dbReference type="ARBA" id="ARBA00022519"/>
    </source>
</evidence>
<keyword evidence="12" id="KW-1185">Reference proteome</keyword>
<keyword evidence="7 9" id="KW-0472">Membrane</keyword>
<dbReference type="InterPro" id="IPR007387">
    <property type="entry name" value="TRAP_DctQ"/>
</dbReference>
<proteinExistence type="inferred from homology"/>
<accession>A0A4R6DS05</accession>
<keyword evidence="3" id="KW-1003">Cell membrane</keyword>
<feature type="transmembrane region" description="Helical" evidence="9">
    <location>
        <begin position="67"/>
        <end position="84"/>
    </location>
</feature>
<dbReference type="AlphaFoldDB" id="A0A4R6DS05"/>
<feature type="transmembrane region" description="Helical" evidence="9">
    <location>
        <begin position="20"/>
        <end position="46"/>
    </location>
</feature>
<sequence length="177" mass="19073">MALQSAAAEGPAPSGAPSGGMYHFLMILCGVAGAMLFAAMAVLVCVDVFMRNVGMGNISWGVEMTEYMLMVATFLAAPWLLYLNDHIRVDIVVRGVSAPVARGLELITDAFGFAVCAVLAWQSVVVAQDAAAQGSMVFKVLIFPEWWLNVPMGLSCTLLAIEFARRFQRGLRAPERN</sequence>
<keyword evidence="2 9" id="KW-0813">Transport</keyword>
<comment type="subunit">
    <text evidence="9">The complex comprises the extracytoplasmic solute receptor protein and the two transmembrane proteins.</text>
</comment>
<protein>
    <recommendedName>
        <fullName evidence="9">TRAP transporter small permease protein</fullName>
    </recommendedName>
</protein>
<comment type="caution">
    <text evidence="9">Lacks conserved residue(s) required for the propagation of feature annotation.</text>
</comment>
<evidence type="ECO:0000256" key="7">
    <source>
        <dbReference type="ARBA" id="ARBA00023136"/>
    </source>
</evidence>
<dbReference type="PANTHER" id="PTHR35011">
    <property type="entry name" value="2,3-DIKETO-L-GULONATE TRAP TRANSPORTER SMALL PERMEASE PROTEIN YIAM"/>
    <property type="match status" value="1"/>
</dbReference>
<dbReference type="GO" id="GO:0022857">
    <property type="term" value="F:transmembrane transporter activity"/>
    <property type="evidence" value="ECO:0007669"/>
    <property type="project" value="UniProtKB-UniRule"/>
</dbReference>
<dbReference type="GO" id="GO:0005886">
    <property type="term" value="C:plasma membrane"/>
    <property type="evidence" value="ECO:0007669"/>
    <property type="project" value="UniProtKB-SubCell"/>
</dbReference>